<evidence type="ECO:0000313" key="1">
    <source>
        <dbReference type="EMBL" id="CAG8532092.1"/>
    </source>
</evidence>
<dbReference type="Gene3D" id="1.25.40.20">
    <property type="entry name" value="Ankyrin repeat-containing domain"/>
    <property type="match status" value="1"/>
</dbReference>
<dbReference type="Proteomes" id="UP000789706">
    <property type="component" value="Unassembled WGS sequence"/>
</dbReference>
<dbReference type="SMART" id="SM00248">
    <property type="entry name" value="ANK"/>
    <property type="match status" value="2"/>
</dbReference>
<keyword evidence="2" id="KW-1185">Reference proteome</keyword>
<dbReference type="EMBL" id="CAJVPK010000614">
    <property type="protein sequence ID" value="CAG8532092.1"/>
    <property type="molecule type" value="Genomic_DNA"/>
</dbReference>
<evidence type="ECO:0000313" key="2">
    <source>
        <dbReference type="Proteomes" id="UP000789706"/>
    </source>
</evidence>
<dbReference type="InterPro" id="IPR002110">
    <property type="entry name" value="Ankyrin_rpt"/>
</dbReference>
<dbReference type="InterPro" id="IPR036770">
    <property type="entry name" value="Ankyrin_rpt-contain_sf"/>
</dbReference>
<accession>A0A9N9AGE2</accession>
<reference evidence="1" key="1">
    <citation type="submission" date="2021-06" db="EMBL/GenBank/DDBJ databases">
        <authorList>
            <person name="Kallberg Y."/>
            <person name="Tangrot J."/>
            <person name="Rosling A."/>
        </authorList>
    </citation>
    <scope>NUCLEOTIDE SEQUENCE</scope>
    <source>
        <strain evidence="1">AZ414A</strain>
    </source>
</reference>
<gene>
    <name evidence="1" type="ORF">DEBURN_LOCUS6191</name>
</gene>
<protein>
    <submittedName>
        <fullName evidence="1">11589_t:CDS:1</fullName>
    </submittedName>
</protein>
<dbReference type="OrthoDB" id="539213at2759"/>
<organism evidence="1 2">
    <name type="scientific">Diversispora eburnea</name>
    <dbReference type="NCBI Taxonomy" id="1213867"/>
    <lineage>
        <taxon>Eukaryota</taxon>
        <taxon>Fungi</taxon>
        <taxon>Fungi incertae sedis</taxon>
        <taxon>Mucoromycota</taxon>
        <taxon>Glomeromycotina</taxon>
        <taxon>Glomeromycetes</taxon>
        <taxon>Diversisporales</taxon>
        <taxon>Diversisporaceae</taxon>
        <taxon>Diversispora</taxon>
    </lineage>
</organism>
<comment type="caution">
    <text evidence="1">The sequence shown here is derived from an EMBL/GenBank/DDBJ whole genome shotgun (WGS) entry which is preliminary data.</text>
</comment>
<name>A0A9N9AGE2_9GLOM</name>
<dbReference type="SUPFAM" id="SSF48403">
    <property type="entry name" value="Ankyrin repeat"/>
    <property type="match status" value="1"/>
</dbReference>
<dbReference type="AlphaFoldDB" id="A0A9N9AGE2"/>
<proteinExistence type="predicted"/>
<sequence>MSQYDLNIQRLPLEVLQHIFILSSNPSFPLVSRNFHKAANSQASVKTQWLLHYFQGKCKSALQGGLKWRFFNKEILNQLDNIYYQQNLKIYEKMVGSYITKVIPQPEKIIPYENRIIPQRFFSSPDPDGRLIELTKILLDRGASPNEPQGYPIAKSVQRGNIKMAKLLIQYKAKIDAAENLALKLCVARNNLEMAKLLLDNGARAEDSFLATAVKKGFWEMKKLLKDYGATENAETINAFQRR</sequence>
<dbReference type="Pfam" id="PF12796">
    <property type="entry name" value="Ank_2"/>
    <property type="match status" value="1"/>
</dbReference>